<comment type="caution">
    <text evidence="6">The sequence shown here is derived from an EMBL/GenBank/DDBJ whole genome shotgun (WGS) entry which is preliminary data.</text>
</comment>
<dbReference type="PROSITE" id="PS51608">
    <property type="entry name" value="SAM_MT_UBIE"/>
    <property type="match status" value="1"/>
</dbReference>
<comment type="pathway">
    <text evidence="4">Cofactor biosynthesis; ubiquinone biosynthesis.</text>
</comment>
<dbReference type="InterPro" id="IPR004033">
    <property type="entry name" value="UbiE/COQ5_MeTrFase"/>
</dbReference>
<evidence type="ECO:0000256" key="2">
    <source>
        <dbReference type="ARBA" id="ARBA00022679"/>
    </source>
</evidence>
<dbReference type="Gene3D" id="3.40.50.150">
    <property type="entry name" value="Vaccinia Virus protein VP39"/>
    <property type="match status" value="1"/>
</dbReference>
<evidence type="ECO:0000256" key="4">
    <source>
        <dbReference type="HAMAP-Rule" id="MF_03191"/>
    </source>
</evidence>
<feature type="binding site" evidence="4">
    <location>
        <position position="115"/>
    </location>
    <ligand>
        <name>S-adenosyl-L-methionine</name>
        <dbReference type="ChEBI" id="CHEBI:59789"/>
    </ligand>
</feature>
<organism evidence="6 7">
    <name type="scientific">Triparma laevis f. inornata</name>
    <dbReference type="NCBI Taxonomy" id="1714386"/>
    <lineage>
        <taxon>Eukaryota</taxon>
        <taxon>Sar</taxon>
        <taxon>Stramenopiles</taxon>
        <taxon>Ochrophyta</taxon>
        <taxon>Bolidophyceae</taxon>
        <taxon>Parmales</taxon>
        <taxon>Triparmaceae</taxon>
        <taxon>Triparma</taxon>
    </lineage>
</organism>
<dbReference type="Proteomes" id="UP001162640">
    <property type="component" value="Unassembled WGS sequence"/>
</dbReference>
<feature type="region of interest" description="Disordered" evidence="5">
    <location>
        <begin position="1"/>
        <end position="40"/>
    </location>
</feature>
<dbReference type="NCBIfam" id="TIGR01934">
    <property type="entry name" value="MenG_MenH_UbiE"/>
    <property type="match status" value="1"/>
</dbReference>
<feature type="binding site" evidence="4">
    <location>
        <begin position="198"/>
        <end position="199"/>
    </location>
    <ligand>
        <name>S-adenosyl-L-methionine</name>
        <dbReference type="ChEBI" id="CHEBI:59789"/>
    </ligand>
</feature>
<keyword evidence="4" id="KW-0999">Mitochondrion inner membrane</keyword>
<comment type="caution">
    <text evidence="4">Lacks conserved residue(s) required for the propagation of feature annotation.</text>
</comment>
<evidence type="ECO:0000256" key="5">
    <source>
        <dbReference type="SAM" id="MobiDB-lite"/>
    </source>
</evidence>
<keyword evidence="3 4" id="KW-0949">S-adenosyl-L-methionine</keyword>
<dbReference type="GO" id="GO:0032259">
    <property type="term" value="P:methylation"/>
    <property type="evidence" value="ECO:0007669"/>
    <property type="project" value="UniProtKB-KW"/>
</dbReference>
<evidence type="ECO:0000313" key="7">
    <source>
        <dbReference type="Proteomes" id="UP001162640"/>
    </source>
</evidence>
<evidence type="ECO:0000256" key="3">
    <source>
        <dbReference type="ARBA" id="ARBA00022691"/>
    </source>
</evidence>
<keyword evidence="2 4" id="KW-0808">Transferase</keyword>
<protein>
    <recommendedName>
        <fullName evidence="4">2-methoxy-6-polyprenyl-1,4-benzoquinol methylase, mitochondrial</fullName>
        <ecNumber evidence="4">2.1.1.201</ecNumber>
    </recommendedName>
    <alternativeName>
        <fullName evidence="4">Ubiquinone biosynthesis methyltransferase COQ5</fullName>
    </alternativeName>
</protein>
<dbReference type="InterPro" id="IPR029063">
    <property type="entry name" value="SAM-dependent_MTases_sf"/>
</dbReference>
<evidence type="ECO:0000256" key="1">
    <source>
        <dbReference type="ARBA" id="ARBA00022603"/>
    </source>
</evidence>
<keyword evidence="1 4" id="KW-0489">Methyltransferase</keyword>
<keyword evidence="4" id="KW-0831">Ubiquinone biosynthesis</keyword>
<accession>A0A9W7BPX6</accession>
<dbReference type="PROSITE" id="PS01183">
    <property type="entry name" value="UBIE_1"/>
    <property type="match status" value="1"/>
</dbReference>
<dbReference type="SUPFAM" id="SSF53335">
    <property type="entry name" value="S-adenosyl-L-methionine-dependent methyltransferases"/>
    <property type="match status" value="1"/>
</dbReference>
<dbReference type="EC" id="2.1.1.201" evidence="4"/>
<dbReference type="PANTHER" id="PTHR43591:SF24">
    <property type="entry name" value="2-METHOXY-6-POLYPRENYL-1,4-BENZOQUINOL METHYLASE, MITOCHONDRIAL"/>
    <property type="match status" value="1"/>
</dbReference>
<dbReference type="GO" id="GO:0008425">
    <property type="term" value="F:2-methoxy-6-polyprenyl-1,4-benzoquinol methyltransferase activity"/>
    <property type="evidence" value="ECO:0007669"/>
    <property type="project" value="UniProtKB-UniRule"/>
</dbReference>
<name>A0A9W7BPX6_9STRA</name>
<dbReference type="InterPro" id="IPR023576">
    <property type="entry name" value="UbiE/COQ5_MeTrFase_CS"/>
</dbReference>
<keyword evidence="4" id="KW-0472">Membrane</keyword>
<reference evidence="7" key="1">
    <citation type="journal article" date="2023" name="Commun. Biol.">
        <title>Genome analysis of Parmales, the sister group of diatoms, reveals the evolutionary specialization of diatoms from phago-mixotrophs to photoautotrophs.</title>
        <authorList>
            <person name="Ban H."/>
            <person name="Sato S."/>
            <person name="Yoshikawa S."/>
            <person name="Yamada K."/>
            <person name="Nakamura Y."/>
            <person name="Ichinomiya M."/>
            <person name="Sato N."/>
            <person name="Blanc-Mathieu R."/>
            <person name="Endo H."/>
            <person name="Kuwata A."/>
            <person name="Ogata H."/>
        </authorList>
    </citation>
    <scope>NUCLEOTIDE SEQUENCE [LARGE SCALE GENOMIC DNA]</scope>
</reference>
<evidence type="ECO:0000313" key="6">
    <source>
        <dbReference type="EMBL" id="GMH91254.1"/>
    </source>
</evidence>
<proteinExistence type="inferred from homology"/>
<gene>
    <name evidence="6" type="ORF">TL16_g12005</name>
</gene>
<dbReference type="PANTHER" id="PTHR43591">
    <property type="entry name" value="METHYLTRANSFERASE"/>
    <property type="match status" value="1"/>
</dbReference>
<dbReference type="CDD" id="cd02440">
    <property type="entry name" value="AdoMet_MTases"/>
    <property type="match status" value="1"/>
</dbReference>
<dbReference type="GO" id="GO:0031314">
    <property type="term" value="C:extrinsic component of mitochondrial inner membrane"/>
    <property type="evidence" value="ECO:0007669"/>
    <property type="project" value="UniProtKB-UniRule"/>
</dbReference>
<dbReference type="Pfam" id="PF01209">
    <property type="entry name" value="Ubie_methyltran"/>
    <property type="match status" value="1"/>
</dbReference>
<feature type="compositionally biased region" description="Low complexity" evidence="5">
    <location>
        <begin position="1"/>
        <end position="33"/>
    </location>
</feature>
<dbReference type="AlphaFoldDB" id="A0A9W7BPX6"/>
<feature type="binding site" evidence="4">
    <location>
        <position position="152"/>
    </location>
    <ligand>
        <name>S-adenosyl-L-methionine</name>
        <dbReference type="ChEBI" id="CHEBI:59789"/>
    </ligand>
</feature>
<comment type="catalytic activity">
    <reaction evidence="4">
        <text>a 2-methoxy-6-(all-trans-polyprenyl)benzene-1,4-diol + S-adenosyl-L-methionine = a 5-methoxy-2-methyl-3-(all-trans-polyprenyl)benzene-1,4-diol + S-adenosyl-L-homocysteine + H(+)</text>
        <dbReference type="Rhea" id="RHEA:28286"/>
        <dbReference type="Rhea" id="RHEA-COMP:10858"/>
        <dbReference type="Rhea" id="RHEA-COMP:10859"/>
        <dbReference type="ChEBI" id="CHEBI:15378"/>
        <dbReference type="ChEBI" id="CHEBI:57856"/>
        <dbReference type="ChEBI" id="CHEBI:59789"/>
        <dbReference type="ChEBI" id="CHEBI:84166"/>
        <dbReference type="ChEBI" id="CHEBI:84167"/>
        <dbReference type="EC" id="2.1.1.201"/>
    </reaction>
</comment>
<comment type="function">
    <text evidence="4">Methyltransferase required for the conversion of 2-polyprenyl-6-methoxy-1,4-benzoquinol (DDMQH2) to 2-polyprenyl-3-methyl-6-methoxy-1,4-benzoquinol (DMQH2).</text>
</comment>
<comment type="subunit">
    <text evidence="4">Component of a multi-subunit COQ enzyme complex.</text>
</comment>
<comment type="similarity">
    <text evidence="4">Belongs to the class I-like SAM-binding methyltransferase superfamily. MenG/UbiE family.</text>
</comment>
<keyword evidence="4" id="KW-0496">Mitochondrion</keyword>
<dbReference type="HAMAP" id="MF_01813">
    <property type="entry name" value="MenG_UbiE_methyltr"/>
    <property type="match status" value="1"/>
</dbReference>
<comment type="subcellular location">
    <subcellularLocation>
        <location evidence="4">Mitochondrion inner membrane</location>
        <topology evidence="4">Peripheral membrane protein</topology>
        <orientation evidence="4">Matrix side</orientation>
    </subcellularLocation>
</comment>
<dbReference type="EMBL" id="BLQM01000467">
    <property type="protein sequence ID" value="GMH91254.1"/>
    <property type="molecule type" value="Genomic_DNA"/>
</dbReference>
<sequence>MLRQSSPLARRLLSTSASSSSTTSTTHFSTTHFGSKTVPTSSKADLVGEVFSSVAGNYDVMNDVMSAGVHRLWKDYFVSDVMRVGETTSYLSQNPPTPTSPPIPYFRHLDVAGGTGDISFRSLDSINLSLSHPPHTPPTPGIPCPATVTVCDINPDMLRVGESRAVELYSSHNVEKMSDRTSEDGLSSSKPLSFWEGDAQSLPFEDDTFDIYSICFGLRNVTEPDKAIEDAYRILKPGGRLLIMEFSHPKNDAIAAAYDAYSFNVIPEMGERIAGDRDSYQYLVESIRKFYKQEELVDVMKEKGFVEVGYEELNFGVVAIHSGWKI</sequence>